<dbReference type="eggNOG" id="COG3391">
    <property type="taxonomic scope" value="Bacteria"/>
</dbReference>
<name>E3HLA2_ACHXA</name>
<sequence>MLELQFKDIEMKRTKAQIIREYGPFPGVQAVHGVTYDGQQVWFATGEKLIALDPDSGNTQASIDLVANAGTAFDGKHLYQISDGTIVKLEPESGRVLTRIPAPGGGGASGMAWAEGSLWVAEYRQRKIYQVDPETGRVLRTIESNRYVTGVTWVDGQLWHGTWEDGASDLRQLDARTGEVLQSVEMPAGIGVSGLESDGAGCFFCGGGESGKLRAVRRPPAESDDAALTNG</sequence>
<dbReference type="Proteomes" id="UP000006876">
    <property type="component" value="Chromosome"/>
</dbReference>
<dbReference type="Pfam" id="PF16819">
    <property type="entry name" value="DUF5074"/>
    <property type="match status" value="1"/>
</dbReference>
<dbReference type="InterPro" id="IPR031815">
    <property type="entry name" value="DUF5074"/>
</dbReference>
<keyword evidence="1" id="KW-0456">Lyase</keyword>
<protein>
    <submittedName>
        <fullName evidence="1">Streptogramin lyase</fullName>
    </submittedName>
</protein>
<accession>E3HLA2</accession>
<proteinExistence type="predicted"/>
<dbReference type="HOGENOM" id="CLU_1309265_0_0_4"/>
<dbReference type="AlphaFoldDB" id="E3HLA2"/>
<dbReference type="Gene3D" id="2.130.10.10">
    <property type="entry name" value="YVTN repeat-like/Quinoprotein amine dehydrogenase"/>
    <property type="match status" value="1"/>
</dbReference>
<evidence type="ECO:0000313" key="1">
    <source>
        <dbReference type="EMBL" id="ADP16949.1"/>
    </source>
</evidence>
<dbReference type="STRING" id="762376.AXYL_03629"/>
<organism evidence="1 2">
    <name type="scientific">Achromobacter xylosoxidans (strain A8)</name>
    <dbReference type="NCBI Taxonomy" id="762376"/>
    <lineage>
        <taxon>Bacteria</taxon>
        <taxon>Pseudomonadati</taxon>
        <taxon>Pseudomonadota</taxon>
        <taxon>Betaproteobacteria</taxon>
        <taxon>Burkholderiales</taxon>
        <taxon>Alcaligenaceae</taxon>
        <taxon>Achromobacter</taxon>
    </lineage>
</organism>
<dbReference type="SUPFAM" id="SSF63829">
    <property type="entry name" value="Calcium-dependent phosphotriesterase"/>
    <property type="match status" value="1"/>
</dbReference>
<evidence type="ECO:0000313" key="2">
    <source>
        <dbReference type="Proteomes" id="UP000006876"/>
    </source>
</evidence>
<reference evidence="1 2" key="1">
    <citation type="journal article" date="2011" name="J. Bacteriol.">
        <title>Complete genome sequence of the haloaromatic acid-degrading bacterium Achromobacter xylosoxidans A8.</title>
        <authorList>
            <person name="Strnad H."/>
            <person name="Ridl J."/>
            <person name="Paces J."/>
            <person name="Kolar M."/>
            <person name="Vlcek C."/>
            <person name="Paces V."/>
        </authorList>
    </citation>
    <scope>NUCLEOTIDE SEQUENCE [LARGE SCALE GENOMIC DNA]</scope>
    <source>
        <strain evidence="1 2">A8</strain>
    </source>
</reference>
<dbReference type="InterPro" id="IPR015943">
    <property type="entry name" value="WD40/YVTN_repeat-like_dom_sf"/>
</dbReference>
<gene>
    <name evidence="1" type="ordered locus">AXYL_03629</name>
</gene>
<dbReference type="KEGG" id="axy:AXYL_03629"/>
<dbReference type="EMBL" id="CP002287">
    <property type="protein sequence ID" value="ADP16949.1"/>
    <property type="molecule type" value="Genomic_DNA"/>
</dbReference>
<dbReference type="GO" id="GO:0016829">
    <property type="term" value="F:lyase activity"/>
    <property type="evidence" value="ECO:0007669"/>
    <property type="project" value="UniProtKB-KW"/>
</dbReference>